<organism evidence="2 3">
    <name type="scientific">Hymenobacter jeongseonensis</name>
    <dbReference type="NCBI Taxonomy" id="2791027"/>
    <lineage>
        <taxon>Bacteria</taxon>
        <taxon>Pseudomonadati</taxon>
        <taxon>Bacteroidota</taxon>
        <taxon>Cytophagia</taxon>
        <taxon>Cytophagales</taxon>
        <taxon>Hymenobacteraceae</taxon>
        <taxon>Hymenobacter</taxon>
    </lineage>
</organism>
<evidence type="ECO:0000256" key="1">
    <source>
        <dbReference type="SAM" id="SignalP"/>
    </source>
</evidence>
<reference evidence="2 3" key="1">
    <citation type="submission" date="2020-11" db="EMBL/GenBank/DDBJ databases">
        <authorList>
            <person name="Kim M.K."/>
        </authorList>
    </citation>
    <scope>NUCLEOTIDE SEQUENCE [LARGE SCALE GENOMIC DNA]</scope>
    <source>
        <strain evidence="2 3">BT683</strain>
    </source>
</reference>
<protein>
    <submittedName>
        <fullName evidence="2">Uncharacterized protein</fullName>
    </submittedName>
</protein>
<feature type="signal peptide" evidence="1">
    <location>
        <begin position="1"/>
        <end position="21"/>
    </location>
</feature>
<name>A0ABS0INT5_9BACT</name>
<dbReference type="RefSeq" id="WP_196284358.1">
    <property type="nucleotide sequence ID" value="NZ_JADQDQ010000027.1"/>
</dbReference>
<evidence type="ECO:0000313" key="3">
    <source>
        <dbReference type="Proteomes" id="UP000597617"/>
    </source>
</evidence>
<gene>
    <name evidence="2" type="ORF">I2I05_21635</name>
</gene>
<keyword evidence="1" id="KW-0732">Signal</keyword>
<keyword evidence="3" id="KW-1185">Reference proteome</keyword>
<dbReference type="EMBL" id="JADQDQ010000027">
    <property type="protein sequence ID" value="MBF9240007.1"/>
    <property type="molecule type" value="Genomic_DNA"/>
</dbReference>
<sequence length="739" mass="73274">MLNRYLLALLLLAAAPRFAQAQTTTPTGGVGIGTTAPDPSAALDIVSTSKGLLLPRVPAAAAIASPAPGLLVYQTGAPAGFYYNAGTAAAPSWQQLATAGSGTGDNLGNHTATQSLKLNGNALSNNGTGGIRIDNDGKVGIGTASPAGPLQVNGERLDPAGIGVDQQQPQSAGLDFKVGASQSFTAGSSNRLVRVEIGMFDAGAGQAVFNLYQGTGTGGALLSTQTFAIANTSYSQTLVYQNIVLPTPVLLTAGQGYTLNVQAPAGRIYFFFQPDNPYAGGTAIPQGFPGTDVDLAFRTYMTTPAALVSVPALTVLPSTHVGIGTATPGYPLEVAGTVFSSTGGFRFPDGTTQTTATAPQTLSVSGQSLSISGSGGNTVTLPAAADNLGNHTATQNLNLADQLLVGNGGTTGLSVDATGNVGIGTAAPTQKLDVRGNVRLGDNGGQAAGTGQAIEWVGPGVSSDPVGIYRVNPAVDQSELRVVVGDVPDLSDKFVVGRMGGTSTEGGLPTGTFTPTFSVSSTGQVQAPGLAGTGTRVVTADAAGTLATQALPTDAQQLSLSGSTLSLTNGGSVALPSASGDNLGSHAATQNLDLAGFQLVSGGGTGLALTSAGNVGIGTSTPTSTLQVNGTNAIGVVMGLVGSSAGTALVGGGYLGLSPVTGADYYLLPDAASCRGRVYYLRNNSSTNTAYVSSQGGSLYDGTSATAAPGTYNLNASGSTKTVTVISDGANWTIIRGGN</sequence>
<accession>A0ABS0INT5</accession>
<comment type="caution">
    <text evidence="2">The sequence shown here is derived from an EMBL/GenBank/DDBJ whole genome shotgun (WGS) entry which is preliminary data.</text>
</comment>
<evidence type="ECO:0000313" key="2">
    <source>
        <dbReference type="EMBL" id="MBF9240007.1"/>
    </source>
</evidence>
<feature type="chain" id="PRO_5046698317" evidence="1">
    <location>
        <begin position="22"/>
        <end position="739"/>
    </location>
</feature>
<dbReference type="Proteomes" id="UP000597617">
    <property type="component" value="Unassembled WGS sequence"/>
</dbReference>
<proteinExistence type="predicted"/>